<feature type="region of interest" description="Disordered" evidence="2">
    <location>
        <begin position="70"/>
        <end position="93"/>
    </location>
</feature>
<name>A0A367CAH2_9ENTE</name>
<sequence length="229" mass="26296">MMEQKSSRKQNEANLRKEGISEATNLKSLNSLIAGEPIKNYMKNEKPDIDRYKAEVYKISDNLTAKENELHQISKQLEGSQDSRKEKISDKEKLQEKVATTKEDIQTIKEKIAKREKSFLHKLFKGPYNTLTKELHLEEKNLHSNQLMIEALSTEIKIADKSILHLEKVAKTLKKEIKQMKEDISGASNILDKKINELQSEATKVKTARKIVAKYPQVKRNAQPARSGR</sequence>
<keyword evidence="1" id="KW-0175">Coiled coil</keyword>
<proteinExistence type="predicted"/>
<dbReference type="EMBL" id="LEPB01000007">
    <property type="protein sequence ID" value="RCA09506.1"/>
    <property type="molecule type" value="Genomic_DNA"/>
</dbReference>
<reference evidence="3 4" key="1">
    <citation type="submission" date="2015-06" db="EMBL/GenBank/DDBJ databases">
        <title>The Genome Sequence of Enterococcus durans 4EA1.</title>
        <authorList>
            <consortium name="The Broad Institute Genomics Platform"/>
            <consortium name="The Broad Institute Genome Sequencing Center for Infectious Disease"/>
            <person name="Earl A.M."/>
            <person name="Van Tyne D."/>
            <person name="Lebreton F."/>
            <person name="Saavedra J.T."/>
            <person name="Gilmore M.S."/>
            <person name="Manson Mcguire A."/>
            <person name="Clock S."/>
            <person name="Crupain M."/>
            <person name="Rangan U."/>
            <person name="Young S."/>
            <person name="Abouelleil A."/>
            <person name="Cao P."/>
            <person name="Chapman S.B."/>
            <person name="Griggs A."/>
            <person name="Priest M."/>
            <person name="Shea T."/>
            <person name="Wortman J."/>
            <person name="Nusbaum C."/>
            <person name="Birren B."/>
        </authorList>
    </citation>
    <scope>NUCLEOTIDE SEQUENCE [LARGE SCALE GENOMIC DNA]</scope>
    <source>
        <strain evidence="3 4">4EA1</strain>
    </source>
</reference>
<feature type="compositionally biased region" description="Basic and acidic residues" evidence="2">
    <location>
        <begin position="81"/>
        <end position="93"/>
    </location>
</feature>
<protein>
    <submittedName>
        <fullName evidence="3">Uncharacterized protein</fullName>
    </submittedName>
</protein>
<comment type="caution">
    <text evidence="3">The sequence shown here is derived from an EMBL/GenBank/DDBJ whole genome shotgun (WGS) entry which is preliminary data.</text>
</comment>
<organism evidence="3 4">
    <name type="scientific">Enterococcus durans</name>
    <dbReference type="NCBI Taxonomy" id="53345"/>
    <lineage>
        <taxon>Bacteria</taxon>
        <taxon>Bacillati</taxon>
        <taxon>Bacillota</taxon>
        <taxon>Bacilli</taxon>
        <taxon>Lactobacillales</taxon>
        <taxon>Enterococcaceae</taxon>
        <taxon>Enterococcus</taxon>
    </lineage>
</organism>
<gene>
    <name evidence="3" type="ORF">EA71_02823</name>
</gene>
<feature type="compositionally biased region" description="Basic and acidic residues" evidence="2">
    <location>
        <begin position="1"/>
        <end position="20"/>
    </location>
</feature>
<evidence type="ECO:0000313" key="4">
    <source>
        <dbReference type="Proteomes" id="UP000252797"/>
    </source>
</evidence>
<dbReference type="Gene3D" id="1.10.287.1490">
    <property type="match status" value="1"/>
</dbReference>
<evidence type="ECO:0000256" key="1">
    <source>
        <dbReference type="SAM" id="Coils"/>
    </source>
</evidence>
<dbReference type="RefSeq" id="WP_113846339.1">
    <property type="nucleotide sequence ID" value="NZ_LEPB01000007.1"/>
</dbReference>
<dbReference type="AlphaFoldDB" id="A0A367CAH2"/>
<evidence type="ECO:0000313" key="3">
    <source>
        <dbReference type="EMBL" id="RCA09506.1"/>
    </source>
</evidence>
<feature type="region of interest" description="Disordered" evidence="2">
    <location>
        <begin position="1"/>
        <end position="21"/>
    </location>
</feature>
<feature type="coiled-coil region" evidence="1">
    <location>
        <begin position="163"/>
        <end position="197"/>
    </location>
</feature>
<accession>A0A367CAH2</accession>
<evidence type="ECO:0000256" key="2">
    <source>
        <dbReference type="SAM" id="MobiDB-lite"/>
    </source>
</evidence>
<dbReference type="Proteomes" id="UP000252797">
    <property type="component" value="Unassembled WGS sequence"/>
</dbReference>